<feature type="binding site" evidence="10">
    <location>
        <position position="324"/>
    </location>
    <ligand>
        <name>NAD(+)</name>
        <dbReference type="ChEBI" id="CHEBI:57540"/>
    </ligand>
</feature>
<feature type="binding site" evidence="10">
    <location>
        <position position="132"/>
    </location>
    <ligand>
        <name>NAD(+)</name>
        <dbReference type="ChEBI" id="CHEBI:57540"/>
    </ligand>
</feature>
<dbReference type="GO" id="GO:0019557">
    <property type="term" value="P:L-histidine catabolic process to glutamate and formate"/>
    <property type="evidence" value="ECO:0007669"/>
    <property type="project" value="UniProtKB-UniPathway"/>
</dbReference>
<dbReference type="PANTHER" id="PTHR12216">
    <property type="entry name" value="UROCANATE HYDRATASE"/>
    <property type="match status" value="1"/>
</dbReference>
<dbReference type="GO" id="GO:0016153">
    <property type="term" value="F:urocanate hydratase activity"/>
    <property type="evidence" value="ECO:0007669"/>
    <property type="project" value="UniProtKB-UniRule"/>
</dbReference>
<keyword evidence="4 10" id="KW-0369">Histidine metabolism</keyword>
<comment type="cofactor">
    <cofactor evidence="10">
        <name>NAD(+)</name>
        <dbReference type="ChEBI" id="CHEBI:57540"/>
    </cofactor>
    <text evidence="10">Binds 1 NAD(+) per subunit.</text>
</comment>
<dbReference type="SUPFAM" id="SSF111326">
    <property type="entry name" value="Urocanase"/>
    <property type="match status" value="1"/>
</dbReference>
<evidence type="ECO:0000256" key="4">
    <source>
        <dbReference type="ARBA" id="ARBA00022808"/>
    </source>
</evidence>
<feature type="binding site" evidence="10">
    <location>
        <begin position="275"/>
        <end position="276"/>
    </location>
    <ligand>
        <name>NAD(+)</name>
        <dbReference type="ChEBI" id="CHEBI:57540"/>
    </ligand>
</feature>
<keyword evidence="10" id="KW-0963">Cytoplasm</keyword>
<dbReference type="NCBIfam" id="NF003820">
    <property type="entry name" value="PRK05414.1"/>
    <property type="match status" value="1"/>
</dbReference>
<dbReference type="PANTHER" id="PTHR12216:SF4">
    <property type="entry name" value="UROCANATE HYDRATASE"/>
    <property type="match status" value="1"/>
</dbReference>
<evidence type="ECO:0000259" key="12">
    <source>
        <dbReference type="Pfam" id="PF17391"/>
    </source>
</evidence>
<dbReference type="InterPro" id="IPR038364">
    <property type="entry name" value="Urocanase_central_sf"/>
</dbReference>
<organism evidence="14 15">
    <name type="scientific">Dyella solisilvae</name>
    <dbReference type="NCBI Taxonomy" id="1920168"/>
    <lineage>
        <taxon>Bacteria</taxon>
        <taxon>Pseudomonadati</taxon>
        <taxon>Pseudomonadota</taxon>
        <taxon>Gammaproteobacteria</taxon>
        <taxon>Lysobacterales</taxon>
        <taxon>Rhodanobacteraceae</taxon>
        <taxon>Dyella</taxon>
    </lineage>
</organism>
<feature type="binding site" evidence="10">
    <location>
        <position position="494"/>
    </location>
    <ligand>
        <name>NAD(+)</name>
        <dbReference type="ChEBI" id="CHEBI:57540"/>
    </ligand>
</feature>
<dbReference type="PROSITE" id="PS01233">
    <property type="entry name" value="UROCANASE"/>
    <property type="match status" value="1"/>
</dbReference>
<evidence type="ECO:0000256" key="1">
    <source>
        <dbReference type="ARBA" id="ARBA00004794"/>
    </source>
</evidence>
<dbReference type="OrthoDB" id="9764874at2"/>
<comment type="caution">
    <text evidence="14">The sequence shown here is derived from an EMBL/GenBank/DDBJ whole genome shotgun (WGS) entry which is preliminary data.</text>
</comment>
<evidence type="ECO:0000256" key="5">
    <source>
        <dbReference type="ARBA" id="ARBA00023027"/>
    </source>
</evidence>
<dbReference type="AlphaFoldDB" id="A0A370K6F7"/>
<dbReference type="InterPro" id="IPR023636">
    <property type="entry name" value="Urocanase_CS"/>
</dbReference>
<feature type="domain" description="Urocanase Rossmann-like" evidence="11">
    <location>
        <begin position="142"/>
        <end position="350"/>
    </location>
</feature>
<comment type="catalytic activity">
    <reaction evidence="8 10">
        <text>4-imidazolone-5-propanoate = trans-urocanate + H2O</text>
        <dbReference type="Rhea" id="RHEA:13101"/>
        <dbReference type="ChEBI" id="CHEBI:15377"/>
        <dbReference type="ChEBI" id="CHEBI:17771"/>
        <dbReference type="ChEBI" id="CHEBI:77893"/>
        <dbReference type="EC" id="4.2.1.49"/>
    </reaction>
</comment>
<evidence type="ECO:0000313" key="14">
    <source>
        <dbReference type="EMBL" id="RDI98224.1"/>
    </source>
</evidence>
<comment type="similarity">
    <text evidence="2 10">Belongs to the urocanase family.</text>
</comment>
<dbReference type="GO" id="GO:0005737">
    <property type="term" value="C:cytoplasm"/>
    <property type="evidence" value="ECO:0007669"/>
    <property type="project" value="UniProtKB-SubCell"/>
</dbReference>
<dbReference type="HAMAP" id="MF_00577">
    <property type="entry name" value="HutU"/>
    <property type="match status" value="1"/>
</dbReference>
<feature type="binding site" evidence="10">
    <location>
        <position position="198"/>
    </location>
    <ligand>
        <name>NAD(+)</name>
        <dbReference type="ChEBI" id="CHEBI:57540"/>
    </ligand>
</feature>
<dbReference type="InterPro" id="IPR055351">
    <property type="entry name" value="Urocanase"/>
</dbReference>
<comment type="function">
    <text evidence="9 10">Catalyzes the conversion of urocanate to 4-imidazolone-5-propionate.</text>
</comment>
<dbReference type="PIRSF" id="PIRSF001423">
    <property type="entry name" value="Urocanate_hydrat"/>
    <property type="match status" value="1"/>
</dbReference>
<dbReference type="RefSeq" id="WP_114825740.1">
    <property type="nucleotide sequence ID" value="NZ_QQSY01000003.1"/>
</dbReference>
<accession>A0A370K6F7</accession>
<evidence type="ECO:0000256" key="8">
    <source>
        <dbReference type="ARBA" id="ARBA00047623"/>
    </source>
</evidence>
<dbReference type="Gene3D" id="3.40.1770.10">
    <property type="entry name" value="Urocanase superfamily"/>
    <property type="match status" value="1"/>
</dbReference>
<sequence>MNAPTRIDTTRTIRAPRGAELNCKSWLTEAPFRMLQNNLDPEVAENPAELVVYGGIGRAARNWECFDAILRALRELNDNETLLIQSGKPVGVFPTHPDAPRVLLANSNLVPAWANWEHFNELDKKGLMMYGQMTAGSWIYIGSQGIVQGTYETFVEMGRQHYAGNLKGKWILTAGLGGMGGAQPLAATLAGACSLNIECQQRSIDFRLKTRYVDEQATDLDDALARIAKYTAAGEANSIALLGNAADVLPELVRRGVRPDAVTDQTSAHDPVNGYLPEGWTVEQWFERRKSDPAGTAKAAKQSMKKHVEAMLAFHAQGIPTFDYGNNIRQMAKDEGCANAFAFPGFVPAYVRPLFCRGVGPFRWVALSGDPEDIYKTDQKVKELIPDDPHLHRWLDMAKERISFQGLPARICWVGLGLRHKLGLAFNEMVRKGELKAPVVIGRDHLDSGSVASPNRETEAMRDGSDAVSDWPLLNAMLNVAGGATWVSLHHGGGVGMGYSQHSGVVIVCDGSEAADKRIARVLWNDPGTGVMRHADAGYDIAIECAKEQGLKLPML</sequence>
<keyword evidence="15" id="KW-1185">Reference proteome</keyword>
<feature type="domain" description="Urocanase C-terminal" evidence="13">
    <location>
        <begin position="353"/>
        <end position="547"/>
    </location>
</feature>
<keyword evidence="6 10" id="KW-0456">Lyase</keyword>
<evidence type="ECO:0000256" key="7">
    <source>
        <dbReference type="ARBA" id="ARBA00031640"/>
    </source>
</evidence>
<feature type="active site" evidence="10">
    <location>
        <position position="412"/>
    </location>
</feature>
<dbReference type="Proteomes" id="UP000254711">
    <property type="component" value="Unassembled WGS sequence"/>
</dbReference>
<dbReference type="NCBIfam" id="TIGR01228">
    <property type="entry name" value="hutU"/>
    <property type="match status" value="1"/>
</dbReference>
<protein>
    <recommendedName>
        <fullName evidence="3 10">Urocanate hydratase</fullName>
        <shortName evidence="10">Urocanase</shortName>
        <ecNumber evidence="3 10">4.2.1.49</ecNumber>
    </recommendedName>
    <alternativeName>
        <fullName evidence="7 10">Imidazolonepropionate hydrolase</fullName>
    </alternativeName>
</protein>
<feature type="binding site" evidence="10">
    <location>
        <begin position="178"/>
        <end position="180"/>
    </location>
    <ligand>
        <name>NAD(+)</name>
        <dbReference type="ChEBI" id="CHEBI:57540"/>
    </ligand>
</feature>
<comment type="pathway">
    <text evidence="1 10">Amino-acid degradation; L-histidine degradation into L-glutamate; N-formimidoyl-L-glutamate from L-histidine: step 2/3.</text>
</comment>
<dbReference type="Pfam" id="PF17392">
    <property type="entry name" value="Urocanase_C"/>
    <property type="match status" value="1"/>
</dbReference>
<feature type="binding site" evidence="10">
    <location>
        <begin position="54"/>
        <end position="55"/>
    </location>
    <ligand>
        <name>NAD(+)</name>
        <dbReference type="ChEBI" id="CHEBI:57540"/>
    </ligand>
</feature>
<evidence type="ECO:0000256" key="10">
    <source>
        <dbReference type="HAMAP-Rule" id="MF_00577"/>
    </source>
</evidence>
<comment type="subcellular location">
    <subcellularLocation>
        <location evidence="10">Cytoplasm</location>
    </subcellularLocation>
</comment>
<evidence type="ECO:0000256" key="3">
    <source>
        <dbReference type="ARBA" id="ARBA00011992"/>
    </source>
</evidence>
<evidence type="ECO:0000256" key="2">
    <source>
        <dbReference type="ARBA" id="ARBA00007578"/>
    </source>
</evidence>
<dbReference type="EMBL" id="QQSY01000003">
    <property type="protein sequence ID" value="RDI98224.1"/>
    <property type="molecule type" value="Genomic_DNA"/>
</dbReference>
<dbReference type="InterPro" id="IPR023637">
    <property type="entry name" value="Urocanase-like"/>
</dbReference>
<name>A0A370K6F7_9GAMM</name>
<evidence type="ECO:0000256" key="9">
    <source>
        <dbReference type="ARBA" id="ARBA00056569"/>
    </source>
</evidence>
<comment type="caution">
    <text evidence="10">Lacks conserved residue(s) required for the propagation of feature annotation.</text>
</comment>
<feature type="binding site" evidence="10">
    <location>
        <begin position="244"/>
        <end position="245"/>
    </location>
    <ligand>
        <name>NAD(+)</name>
        <dbReference type="ChEBI" id="CHEBI:57540"/>
    </ligand>
</feature>
<gene>
    <name evidence="10 14" type="primary">hutU</name>
    <name evidence="14" type="ORF">DVT68_14205</name>
</gene>
<evidence type="ECO:0000259" key="11">
    <source>
        <dbReference type="Pfam" id="PF01175"/>
    </source>
</evidence>
<dbReference type="InterPro" id="IPR036190">
    <property type="entry name" value="Urocanase_sf"/>
</dbReference>
<reference evidence="14 15" key="1">
    <citation type="submission" date="2018-07" db="EMBL/GenBank/DDBJ databases">
        <title>Dyella solisilvae sp. nov., isolated from the pine and broad-leaved mixed forest soil.</title>
        <authorList>
            <person name="Gao Z."/>
            <person name="Qiu L."/>
        </authorList>
    </citation>
    <scope>NUCLEOTIDE SEQUENCE [LARGE SCALE GENOMIC DNA]</scope>
    <source>
        <strain evidence="14 15">DHG54</strain>
    </source>
</reference>
<dbReference type="FunFam" id="3.40.50.10730:FF:000001">
    <property type="entry name" value="Urocanate hydratase"/>
    <property type="match status" value="1"/>
</dbReference>
<dbReference type="GO" id="GO:0019556">
    <property type="term" value="P:L-histidine catabolic process to glutamate and formamide"/>
    <property type="evidence" value="ECO:0007669"/>
    <property type="project" value="UniProtKB-UniPathway"/>
</dbReference>
<dbReference type="InterPro" id="IPR035400">
    <property type="entry name" value="Urocanase_N"/>
</dbReference>
<evidence type="ECO:0000256" key="6">
    <source>
        <dbReference type="ARBA" id="ARBA00023239"/>
    </source>
</evidence>
<dbReference type="Gene3D" id="3.40.50.10730">
    <property type="entry name" value="Urocanase like domains"/>
    <property type="match status" value="1"/>
</dbReference>
<dbReference type="Pfam" id="PF17391">
    <property type="entry name" value="Urocanase_N"/>
    <property type="match status" value="1"/>
</dbReference>
<keyword evidence="5 10" id="KW-0520">NAD</keyword>
<evidence type="ECO:0000259" key="13">
    <source>
        <dbReference type="Pfam" id="PF17392"/>
    </source>
</evidence>
<evidence type="ECO:0000313" key="15">
    <source>
        <dbReference type="Proteomes" id="UP000254711"/>
    </source>
</evidence>
<dbReference type="EC" id="4.2.1.49" evidence="3 10"/>
<dbReference type="Pfam" id="PF01175">
    <property type="entry name" value="Urocanase"/>
    <property type="match status" value="1"/>
</dbReference>
<proteinExistence type="inferred from homology"/>
<feature type="binding site" evidence="10">
    <location>
        <begin position="265"/>
        <end position="269"/>
    </location>
    <ligand>
        <name>NAD(+)</name>
        <dbReference type="ChEBI" id="CHEBI:57540"/>
    </ligand>
</feature>
<dbReference type="UniPathway" id="UPA00379">
    <property type="reaction ID" value="UER00550"/>
</dbReference>
<dbReference type="InterPro" id="IPR035085">
    <property type="entry name" value="Urocanase_Rossmann-like"/>
</dbReference>
<dbReference type="InterPro" id="IPR035401">
    <property type="entry name" value="Urocanase_C"/>
</dbReference>
<feature type="domain" description="Urocanase N-terminal" evidence="12">
    <location>
        <begin position="13"/>
        <end position="139"/>
    </location>
</feature>